<dbReference type="RefSeq" id="WP_207087982.1">
    <property type="nucleotide sequence ID" value="NZ_JAFLQW010000277.1"/>
</dbReference>
<comment type="caution">
    <text evidence="1">The sequence shown here is derived from an EMBL/GenBank/DDBJ whole genome shotgun (WGS) entry which is preliminary data.</text>
</comment>
<accession>A0ABS3FQQ9</accession>
<gene>
    <name evidence="1" type="ORF">J0895_10135</name>
</gene>
<reference evidence="1 2" key="1">
    <citation type="submission" date="2021-03" db="EMBL/GenBank/DDBJ databases">
        <title>Metabolic Capacity of the Antarctic Cyanobacterium Phormidium pseudopriestleyi that Sustains Oxygenic Photosynthesis in the Presence of Hydrogen Sulfide.</title>
        <authorList>
            <person name="Lumian J.E."/>
            <person name="Jungblut A.D."/>
            <person name="Dillon M.L."/>
            <person name="Hawes I."/>
            <person name="Doran P.T."/>
            <person name="Mackey T.J."/>
            <person name="Dick G.J."/>
            <person name="Grettenberger C.L."/>
            <person name="Sumner D.Y."/>
        </authorList>
    </citation>
    <scope>NUCLEOTIDE SEQUENCE [LARGE SCALE GENOMIC DNA]</scope>
    <source>
        <strain evidence="1 2">FRX01</strain>
    </source>
</reference>
<protein>
    <submittedName>
        <fullName evidence="1">Uncharacterized protein</fullName>
    </submittedName>
</protein>
<dbReference type="EMBL" id="JAFLQW010000277">
    <property type="protein sequence ID" value="MBO0349459.1"/>
    <property type="molecule type" value="Genomic_DNA"/>
</dbReference>
<evidence type="ECO:0000313" key="1">
    <source>
        <dbReference type="EMBL" id="MBO0349459.1"/>
    </source>
</evidence>
<keyword evidence="2" id="KW-1185">Reference proteome</keyword>
<proteinExistence type="predicted"/>
<dbReference type="Proteomes" id="UP000664844">
    <property type="component" value="Unassembled WGS sequence"/>
</dbReference>
<sequence length="74" mass="8159">MYHAQAQTAPRTGATAIALLTAESFNIGSMRQRLQGLEYKLDFGSYPKKSYDFSPGGYSKLYPIIVQSLNSIVP</sequence>
<evidence type="ECO:0000313" key="2">
    <source>
        <dbReference type="Proteomes" id="UP000664844"/>
    </source>
</evidence>
<name>A0ABS3FQQ9_9CYAN</name>
<organism evidence="1 2">
    <name type="scientific">Phormidium pseudopriestleyi FRX01</name>
    <dbReference type="NCBI Taxonomy" id="1759528"/>
    <lineage>
        <taxon>Bacteria</taxon>
        <taxon>Bacillati</taxon>
        <taxon>Cyanobacteriota</taxon>
        <taxon>Cyanophyceae</taxon>
        <taxon>Oscillatoriophycideae</taxon>
        <taxon>Oscillatoriales</taxon>
        <taxon>Oscillatoriaceae</taxon>
        <taxon>Phormidium</taxon>
    </lineage>
</organism>